<evidence type="ECO:0000313" key="4">
    <source>
        <dbReference type="Proteomes" id="UP000318017"/>
    </source>
</evidence>
<feature type="transmembrane region" description="Helical" evidence="2">
    <location>
        <begin position="90"/>
        <end position="108"/>
    </location>
</feature>
<evidence type="ECO:0008006" key="5">
    <source>
        <dbReference type="Google" id="ProtNLM"/>
    </source>
</evidence>
<dbReference type="EMBL" id="CP036298">
    <property type="protein sequence ID" value="QDV26332.1"/>
    <property type="molecule type" value="Genomic_DNA"/>
</dbReference>
<keyword evidence="2" id="KW-0472">Membrane</keyword>
<accession>A0A518GCK4</accession>
<feature type="transmembrane region" description="Helical" evidence="2">
    <location>
        <begin position="394"/>
        <end position="411"/>
    </location>
</feature>
<feature type="transmembrane region" description="Helical" evidence="2">
    <location>
        <begin position="148"/>
        <end position="169"/>
    </location>
</feature>
<feature type="compositionally biased region" description="Pro residues" evidence="1">
    <location>
        <begin position="1"/>
        <end position="17"/>
    </location>
</feature>
<keyword evidence="2" id="KW-0812">Transmembrane</keyword>
<keyword evidence="2" id="KW-1133">Transmembrane helix</keyword>
<feature type="transmembrane region" description="Helical" evidence="2">
    <location>
        <begin position="288"/>
        <end position="307"/>
    </location>
</feature>
<feature type="transmembrane region" description="Helical" evidence="2">
    <location>
        <begin position="120"/>
        <end position="142"/>
    </location>
</feature>
<dbReference type="AlphaFoldDB" id="A0A518GCK4"/>
<dbReference type="KEGG" id="ahel:Q31a_47040"/>
<evidence type="ECO:0000256" key="1">
    <source>
        <dbReference type="SAM" id="MobiDB-lite"/>
    </source>
</evidence>
<evidence type="ECO:0000313" key="3">
    <source>
        <dbReference type="EMBL" id="QDV26332.1"/>
    </source>
</evidence>
<dbReference type="Proteomes" id="UP000318017">
    <property type="component" value="Chromosome"/>
</dbReference>
<organism evidence="3 4">
    <name type="scientific">Aureliella helgolandensis</name>
    <dbReference type="NCBI Taxonomy" id="2527968"/>
    <lineage>
        <taxon>Bacteria</taxon>
        <taxon>Pseudomonadati</taxon>
        <taxon>Planctomycetota</taxon>
        <taxon>Planctomycetia</taxon>
        <taxon>Pirellulales</taxon>
        <taxon>Pirellulaceae</taxon>
        <taxon>Aureliella</taxon>
    </lineage>
</organism>
<evidence type="ECO:0000256" key="2">
    <source>
        <dbReference type="SAM" id="Phobius"/>
    </source>
</evidence>
<feature type="transmembrane region" description="Helical" evidence="2">
    <location>
        <begin position="350"/>
        <end position="367"/>
    </location>
</feature>
<feature type="transmembrane region" description="Helical" evidence="2">
    <location>
        <begin position="255"/>
        <end position="276"/>
    </location>
</feature>
<protein>
    <recommendedName>
        <fullName evidence="5">DUF5009 domain-containing protein</fullName>
    </recommendedName>
</protein>
<reference evidence="3 4" key="1">
    <citation type="submission" date="2019-02" db="EMBL/GenBank/DDBJ databases">
        <title>Deep-cultivation of Planctomycetes and their phenomic and genomic characterization uncovers novel biology.</title>
        <authorList>
            <person name="Wiegand S."/>
            <person name="Jogler M."/>
            <person name="Boedeker C."/>
            <person name="Pinto D."/>
            <person name="Vollmers J."/>
            <person name="Rivas-Marin E."/>
            <person name="Kohn T."/>
            <person name="Peeters S.H."/>
            <person name="Heuer A."/>
            <person name="Rast P."/>
            <person name="Oberbeckmann S."/>
            <person name="Bunk B."/>
            <person name="Jeske O."/>
            <person name="Meyerdierks A."/>
            <person name="Storesund J.E."/>
            <person name="Kallscheuer N."/>
            <person name="Luecker S."/>
            <person name="Lage O.M."/>
            <person name="Pohl T."/>
            <person name="Merkel B.J."/>
            <person name="Hornburger P."/>
            <person name="Mueller R.-W."/>
            <person name="Bruemmer F."/>
            <person name="Labrenz M."/>
            <person name="Spormann A.M."/>
            <person name="Op den Camp H."/>
            <person name="Overmann J."/>
            <person name="Amann R."/>
            <person name="Jetten M.S.M."/>
            <person name="Mascher T."/>
            <person name="Medema M.H."/>
            <person name="Devos D.P."/>
            <person name="Kaster A.-K."/>
            <person name="Ovreas L."/>
            <person name="Rohde M."/>
            <person name="Galperin M.Y."/>
            <person name="Jogler C."/>
        </authorList>
    </citation>
    <scope>NUCLEOTIDE SEQUENCE [LARGE SCALE GENOMIC DNA]</scope>
    <source>
        <strain evidence="3 4">Q31a</strain>
    </source>
</reference>
<feature type="compositionally biased region" description="Polar residues" evidence="1">
    <location>
        <begin position="23"/>
        <end position="32"/>
    </location>
</feature>
<feature type="region of interest" description="Disordered" evidence="1">
    <location>
        <begin position="1"/>
        <end position="32"/>
    </location>
</feature>
<feature type="transmembrane region" description="Helical" evidence="2">
    <location>
        <begin position="176"/>
        <end position="195"/>
    </location>
</feature>
<feature type="transmembrane region" description="Helical" evidence="2">
    <location>
        <begin position="319"/>
        <end position="338"/>
    </location>
</feature>
<gene>
    <name evidence="3" type="ORF">Q31a_47040</name>
</gene>
<proteinExistence type="predicted"/>
<sequence>MNPLSPPSSPPPSPVSPAPHQQGEPSSPATTTVNRQASIDVFRGIVMFLMLAEVLHLSSLQAAYPDSGWAGWLSFHTSHVAWVGCSLHDMIQPSFSFLVGVSLPFSILSRKRRGSSWRSMALHAAWRSIVLIVLGILLRSLGRPSTNFFFVDTLTQIGLGYFFLFLIAGYSRTIQLMSGAAVLVAYWLLFALWPLPPADFDWPSVGVPAHWEHLFTGFEAHWNKNTNPAAAFDTWFMNLFPQHPTFEYNSGGYCVLNFIPTWVTMLIGVLAGGILVSSSSPTNRLTQLFALGIVLMAAGWGISALGWCPIVKRIWTPTWVLYSGGLCLIALSALYGVCDLQGHQKWAWPLLVIGSNSIVAYVMSWTLEEPIKAFWKRHLGAESFEIWGDAWEPFLLGSTVLLSMWLILLWLKSKRIYIRI</sequence>
<name>A0A518GCK4_9BACT</name>
<keyword evidence="4" id="KW-1185">Reference proteome</keyword>
<dbReference type="RefSeq" id="WP_197355472.1">
    <property type="nucleotide sequence ID" value="NZ_CP036298.1"/>
</dbReference>
<dbReference type="PANTHER" id="PTHR31061">
    <property type="entry name" value="LD22376P"/>
    <property type="match status" value="1"/>
</dbReference>
<dbReference type="PANTHER" id="PTHR31061:SF24">
    <property type="entry name" value="LD22376P"/>
    <property type="match status" value="1"/>
</dbReference>